<keyword evidence="1 4" id="KW-0808">Transferase</keyword>
<organism evidence="4 5">
    <name type="scientific">Acaryochloris thomasi RCC1774</name>
    <dbReference type="NCBI Taxonomy" id="1764569"/>
    <lineage>
        <taxon>Bacteria</taxon>
        <taxon>Bacillati</taxon>
        <taxon>Cyanobacteriota</taxon>
        <taxon>Cyanophyceae</taxon>
        <taxon>Acaryochloridales</taxon>
        <taxon>Acaryochloridaceae</taxon>
        <taxon>Acaryochloris</taxon>
        <taxon>Acaryochloris thomasi</taxon>
    </lineage>
</organism>
<evidence type="ECO:0000259" key="3">
    <source>
        <dbReference type="Pfam" id="PF13439"/>
    </source>
</evidence>
<dbReference type="InterPro" id="IPR001296">
    <property type="entry name" value="Glyco_trans_1"/>
</dbReference>
<evidence type="ECO:0000313" key="4">
    <source>
        <dbReference type="EMBL" id="PZD75109.1"/>
    </source>
</evidence>
<dbReference type="Gene3D" id="3.40.50.2000">
    <property type="entry name" value="Glycogen Phosphorylase B"/>
    <property type="match status" value="2"/>
</dbReference>
<sequence>MPDFPLAYISFDIVPAPKGAAVHIEAFTGAIANQFGPLHLVSVSPTPEEILSHQRWPGVYHTALPALGKTLLDRVLSFRRQLDQWLRNKRFQAIHVRSIYEGFPIAQRKQELCDRLILEINGLPSIELKYRYPRVAEDSELMHKLLAQEALCLSQADQVITPSGVTKAFLVQQGVPADKIAVIPNGVDLSVFTYRAPRLSPDLQPLKMLYFGTLSAWQGVDLAIEALDLYCRDFPAVLTILGPARPQQLRSLLKLIRRLGQQDRVQILAPVNQAQLVQQMHNADVIVAPLKANDRNCIQGCCPLKILEGMASGTPVVTSDLDVVHALGRQNIHLLMGRPGSAKAIKDNLLLLRANPDLRLQLSQGARSYIERFYTWEKSNQDLIRVYKRLGIHKVTKNISPTL</sequence>
<comment type="caution">
    <text evidence="4">The sequence shown here is derived from an EMBL/GenBank/DDBJ whole genome shotgun (WGS) entry which is preliminary data.</text>
</comment>
<dbReference type="GO" id="GO:0016757">
    <property type="term" value="F:glycosyltransferase activity"/>
    <property type="evidence" value="ECO:0007669"/>
    <property type="project" value="UniProtKB-KW"/>
</dbReference>
<evidence type="ECO:0000259" key="2">
    <source>
        <dbReference type="Pfam" id="PF00534"/>
    </source>
</evidence>
<dbReference type="RefSeq" id="WP_110984113.1">
    <property type="nucleotide sequence ID" value="NZ_CAWNWM010000001.1"/>
</dbReference>
<dbReference type="CDD" id="cd03801">
    <property type="entry name" value="GT4_PimA-like"/>
    <property type="match status" value="1"/>
</dbReference>
<dbReference type="OrthoDB" id="9813214at2"/>
<accession>A0A2W1JP80</accession>
<dbReference type="AlphaFoldDB" id="A0A2W1JP80"/>
<proteinExistence type="predicted"/>
<evidence type="ECO:0000256" key="1">
    <source>
        <dbReference type="ARBA" id="ARBA00022679"/>
    </source>
</evidence>
<dbReference type="SUPFAM" id="SSF53756">
    <property type="entry name" value="UDP-Glycosyltransferase/glycogen phosphorylase"/>
    <property type="match status" value="1"/>
</dbReference>
<dbReference type="Proteomes" id="UP000248857">
    <property type="component" value="Unassembled WGS sequence"/>
</dbReference>
<dbReference type="EC" id="2.4.1.301" evidence="4"/>
<evidence type="ECO:0000313" key="5">
    <source>
        <dbReference type="Proteomes" id="UP000248857"/>
    </source>
</evidence>
<dbReference type="EMBL" id="PQWO01000001">
    <property type="protein sequence ID" value="PZD75109.1"/>
    <property type="molecule type" value="Genomic_DNA"/>
</dbReference>
<protein>
    <submittedName>
        <fullName evidence="4">Alpha-D-kanosaminyltransferase</fullName>
        <ecNumber evidence="4">2.4.1.301</ecNumber>
    </submittedName>
</protein>
<name>A0A2W1JP80_9CYAN</name>
<keyword evidence="5" id="KW-1185">Reference proteome</keyword>
<dbReference type="Pfam" id="PF00534">
    <property type="entry name" value="Glycos_transf_1"/>
    <property type="match status" value="1"/>
</dbReference>
<dbReference type="PANTHER" id="PTHR46401">
    <property type="entry name" value="GLYCOSYLTRANSFERASE WBBK-RELATED"/>
    <property type="match status" value="1"/>
</dbReference>
<dbReference type="Pfam" id="PF13439">
    <property type="entry name" value="Glyco_transf_4"/>
    <property type="match status" value="1"/>
</dbReference>
<dbReference type="InterPro" id="IPR028098">
    <property type="entry name" value="Glyco_trans_4-like_N"/>
</dbReference>
<reference evidence="4 5" key="1">
    <citation type="journal article" date="2018" name="Sci. Rep.">
        <title>A novel species of the marine cyanobacterium Acaryochloris with a unique pigment content and lifestyle.</title>
        <authorList>
            <person name="Partensky F."/>
            <person name="Six C."/>
            <person name="Ratin M."/>
            <person name="Garczarek L."/>
            <person name="Vaulot D."/>
            <person name="Probert I."/>
            <person name="Calteau A."/>
            <person name="Gourvil P."/>
            <person name="Marie D."/>
            <person name="Grebert T."/>
            <person name="Bouchier C."/>
            <person name="Le Panse S."/>
            <person name="Gachenot M."/>
            <person name="Rodriguez F."/>
            <person name="Garrido J.L."/>
        </authorList>
    </citation>
    <scope>NUCLEOTIDE SEQUENCE [LARGE SCALE GENOMIC DNA]</scope>
    <source>
        <strain evidence="4 5">RCC1774</strain>
    </source>
</reference>
<gene>
    <name evidence="4" type="primary">kanE_1</name>
    <name evidence="4" type="ORF">C1752_00122</name>
</gene>
<feature type="domain" description="Glycosyltransferase subfamily 4-like N-terminal" evidence="3">
    <location>
        <begin position="19"/>
        <end position="190"/>
    </location>
</feature>
<dbReference type="GO" id="GO:0009103">
    <property type="term" value="P:lipopolysaccharide biosynthetic process"/>
    <property type="evidence" value="ECO:0007669"/>
    <property type="project" value="TreeGrafter"/>
</dbReference>
<keyword evidence="4" id="KW-0328">Glycosyltransferase</keyword>
<dbReference type="PANTHER" id="PTHR46401:SF2">
    <property type="entry name" value="GLYCOSYLTRANSFERASE WBBK-RELATED"/>
    <property type="match status" value="1"/>
</dbReference>
<feature type="domain" description="Glycosyl transferase family 1" evidence="2">
    <location>
        <begin position="204"/>
        <end position="368"/>
    </location>
</feature>